<reference evidence="1" key="1">
    <citation type="submission" date="2023-10" db="EMBL/GenBank/DDBJ databases">
        <title>Genome assembly of Pristionchus species.</title>
        <authorList>
            <person name="Yoshida K."/>
            <person name="Sommer R.J."/>
        </authorList>
    </citation>
    <scope>NUCLEOTIDE SEQUENCE</scope>
    <source>
        <strain evidence="1">RS0144</strain>
    </source>
</reference>
<proteinExistence type="predicted"/>
<dbReference type="Gene3D" id="3.40.50.150">
    <property type="entry name" value="Vaccinia Virus protein VP39"/>
    <property type="match status" value="1"/>
</dbReference>
<comment type="caution">
    <text evidence="1">The sequence shown here is derived from an EMBL/GenBank/DDBJ whole genome shotgun (WGS) entry which is preliminary data.</text>
</comment>
<dbReference type="SUPFAM" id="SSF53335">
    <property type="entry name" value="S-adenosyl-L-methionine-dependent methyltransferases"/>
    <property type="match status" value="1"/>
</dbReference>
<dbReference type="EMBL" id="BTSX01000001">
    <property type="protein sequence ID" value="GMS78354.1"/>
    <property type="molecule type" value="Genomic_DNA"/>
</dbReference>
<evidence type="ECO:0000313" key="1">
    <source>
        <dbReference type="EMBL" id="GMS78354.1"/>
    </source>
</evidence>
<protein>
    <recommendedName>
        <fullName evidence="3">Methyltransferase type 11 domain-containing protein</fullName>
    </recommendedName>
</protein>
<name>A0AAV5SE97_9BILA</name>
<gene>
    <name evidence="1" type="ORF">PENTCL1PPCAC_529</name>
</gene>
<evidence type="ECO:0000313" key="2">
    <source>
        <dbReference type="Proteomes" id="UP001432027"/>
    </source>
</evidence>
<dbReference type="Proteomes" id="UP001432027">
    <property type="component" value="Unassembled WGS sequence"/>
</dbReference>
<dbReference type="InterPro" id="IPR029063">
    <property type="entry name" value="SAM-dependent_MTases_sf"/>
</dbReference>
<sequence length="249" mass="28016">FRFEPSSHTAIMVKVRFERKQYDAMTKFEKQHHPDIWKFVMDKIGRSENLSLLDVSDEASVFALNLADNYPSNKLTCALRGSPPNFPLPSNVTCKKVDFRNNFNDFNGLGQYDAVIANELTHEISDLGGFFAVLKPLLKPGAPIIVITRPKNPPIPIPEMCLPLWRSLAPTKEEFLAAANKAELNSTSFSAAVPITVDRTQWEEILYSGCFPAVRNTLKCDESTIRTFINGKSGKIAFEEKLTIFLFRA</sequence>
<organism evidence="1 2">
    <name type="scientific">Pristionchus entomophagus</name>
    <dbReference type="NCBI Taxonomy" id="358040"/>
    <lineage>
        <taxon>Eukaryota</taxon>
        <taxon>Metazoa</taxon>
        <taxon>Ecdysozoa</taxon>
        <taxon>Nematoda</taxon>
        <taxon>Chromadorea</taxon>
        <taxon>Rhabditida</taxon>
        <taxon>Rhabditina</taxon>
        <taxon>Diplogasteromorpha</taxon>
        <taxon>Diplogasteroidea</taxon>
        <taxon>Neodiplogasteridae</taxon>
        <taxon>Pristionchus</taxon>
    </lineage>
</organism>
<evidence type="ECO:0008006" key="3">
    <source>
        <dbReference type="Google" id="ProtNLM"/>
    </source>
</evidence>
<accession>A0AAV5SE97</accession>
<feature type="non-terminal residue" evidence="1">
    <location>
        <position position="1"/>
    </location>
</feature>
<dbReference type="AlphaFoldDB" id="A0AAV5SE97"/>
<keyword evidence="2" id="KW-1185">Reference proteome</keyword>